<dbReference type="EMBL" id="ONZQ02000003">
    <property type="protein sequence ID" value="SPO00242.1"/>
    <property type="molecule type" value="Genomic_DNA"/>
</dbReference>
<evidence type="ECO:0000313" key="3">
    <source>
        <dbReference type="Proteomes" id="UP001187682"/>
    </source>
</evidence>
<comment type="caution">
    <text evidence="2">The sequence shown here is derived from an EMBL/GenBank/DDBJ whole genome shotgun (WGS) entry which is preliminary data.</text>
</comment>
<keyword evidence="1" id="KW-1133">Transmembrane helix</keyword>
<reference evidence="2" key="1">
    <citation type="submission" date="2018-03" db="EMBL/GenBank/DDBJ databases">
        <authorList>
            <person name="Guldener U."/>
        </authorList>
    </citation>
    <scope>NUCLEOTIDE SEQUENCE</scope>
</reference>
<dbReference type="AlphaFoldDB" id="A0AAE8STM9"/>
<name>A0AAE8STM9_9PEZI</name>
<feature type="transmembrane region" description="Helical" evidence="1">
    <location>
        <begin position="141"/>
        <end position="167"/>
    </location>
</feature>
<dbReference type="GO" id="GO:0005886">
    <property type="term" value="C:plasma membrane"/>
    <property type="evidence" value="ECO:0007669"/>
    <property type="project" value="InterPro"/>
</dbReference>
<dbReference type="Gene3D" id="1.20.140.150">
    <property type="match status" value="1"/>
</dbReference>
<feature type="transmembrane region" description="Helical" evidence="1">
    <location>
        <begin position="187"/>
        <end position="207"/>
    </location>
</feature>
<dbReference type="GO" id="GO:0030866">
    <property type="term" value="P:cortical actin cytoskeleton organization"/>
    <property type="evidence" value="ECO:0007669"/>
    <property type="project" value="TreeGrafter"/>
</dbReference>
<dbReference type="GO" id="GO:0032185">
    <property type="term" value="P:septin cytoskeleton organization"/>
    <property type="evidence" value="ECO:0007669"/>
    <property type="project" value="TreeGrafter"/>
</dbReference>
<organism evidence="2 3">
    <name type="scientific">Cephalotrichum gorgonifer</name>
    <dbReference type="NCBI Taxonomy" id="2041049"/>
    <lineage>
        <taxon>Eukaryota</taxon>
        <taxon>Fungi</taxon>
        <taxon>Dikarya</taxon>
        <taxon>Ascomycota</taxon>
        <taxon>Pezizomycotina</taxon>
        <taxon>Sordariomycetes</taxon>
        <taxon>Hypocreomycetidae</taxon>
        <taxon>Microascales</taxon>
        <taxon>Microascaceae</taxon>
        <taxon>Cephalotrichum</taxon>
    </lineage>
</organism>
<feature type="transmembrane region" description="Helical" evidence="1">
    <location>
        <begin position="112"/>
        <end position="134"/>
    </location>
</feature>
<dbReference type="InterPro" id="IPR009571">
    <property type="entry name" value="SUR7/Rim9-like_fungi"/>
</dbReference>
<dbReference type="Proteomes" id="UP001187682">
    <property type="component" value="Unassembled WGS sequence"/>
</dbReference>
<keyword evidence="1" id="KW-0812">Transmembrane</keyword>
<protein>
    <submittedName>
        <fullName evidence="2">Related to FMP45 Cell cortex protein involved in sporulation</fullName>
    </submittedName>
</protein>
<evidence type="ECO:0000256" key="1">
    <source>
        <dbReference type="SAM" id="Phobius"/>
    </source>
</evidence>
<dbReference type="GO" id="GO:0045121">
    <property type="term" value="C:membrane raft"/>
    <property type="evidence" value="ECO:0007669"/>
    <property type="project" value="TreeGrafter"/>
</dbReference>
<evidence type="ECO:0000313" key="2">
    <source>
        <dbReference type="EMBL" id="SPO00242.1"/>
    </source>
</evidence>
<sequence>MARAITSLLGLTLLGLSIVFAFFIILSGVTDHTPLNKTYFLEADTSGIHGAKDLTRWTYLRFCGDGNHDCTKSRPAPAFGKAWDANANAPSQLVGSHGGDTTSSYYFYMWRFGWVFFLIALFFSVLAFFTGLFLSCCGRIGAFLSATSAFLAMVFWTLAAVFMTVVFVKARNHFRDDGRDAHLGPYAFGWAWGGWAATFIATVLFCLGTRKSKKDRYPPHPPRRTGGVETMTVRRRRWPFGGRRTVDKEYA</sequence>
<gene>
    <name evidence="2" type="ORF">DNG_03089</name>
</gene>
<keyword evidence="1" id="KW-0472">Membrane</keyword>
<dbReference type="GO" id="GO:0006897">
    <property type="term" value="P:endocytosis"/>
    <property type="evidence" value="ECO:0007669"/>
    <property type="project" value="TreeGrafter"/>
</dbReference>
<keyword evidence="3" id="KW-1185">Reference proteome</keyword>
<dbReference type="GO" id="GO:0031505">
    <property type="term" value="P:fungal-type cell wall organization"/>
    <property type="evidence" value="ECO:0007669"/>
    <property type="project" value="TreeGrafter"/>
</dbReference>
<dbReference type="GO" id="GO:0005938">
    <property type="term" value="C:cell cortex"/>
    <property type="evidence" value="ECO:0007669"/>
    <property type="project" value="TreeGrafter"/>
</dbReference>
<dbReference type="Pfam" id="PF06687">
    <property type="entry name" value="SUR7"/>
    <property type="match status" value="1"/>
</dbReference>
<dbReference type="PANTHER" id="PTHR36414:SF1">
    <property type="entry name" value="PROTEIN SUR7"/>
    <property type="match status" value="1"/>
</dbReference>
<proteinExistence type="predicted"/>
<dbReference type="PANTHER" id="PTHR36414">
    <property type="entry name" value="PROTEIN SUR7"/>
    <property type="match status" value="1"/>
</dbReference>
<accession>A0AAE8STM9</accession>